<evidence type="ECO:0000313" key="2">
    <source>
        <dbReference type="EMBL" id="KAK0067993.1"/>
    </source>
</evidence>
<dbReference type="AlphaFoldDB" id="A0AAD8C8J0"/>
<feature type="transmembrane region" description="Helical" evidence="1">
    <location>
        <begin position="12"/>
        <end position="36"/>
    </location>
</feature>
<accession>A0AAD8C8J0</accession>
<evidence type="ECO:0000256" key="1">
    <source>
        <dbReference type="SAM" id="Phobius"/>
    </source>
</evidence>
<reference evidence="2" key="1">
    <citation type="journal article" date="2023" name="PLoS Negl. Trop. Dis.">
        <title>A genome sequence for Biomphalaria pfeifferi, the major vector snail for the human-infecting parasite Schistosoma mansoni.</title>
        <authorList>
            <person name="Bu L."/>
            <person name="Lu L."/>
            <person name="Laidemitt M.R."/>
            <person name="Zhang S.M."/>
            <person name="Mutuku M."/>
            <person name="Mkoji G."/>
            <person name="Steinauer M."/>
            <person name="Loker E.S."/>
        </authorList>
    </citation>
    <scope>NUCLEOTIDE SEQUENCE</scope>
    <source>
        <strain evidence="2">KasaAsao</strain>
    </source>
</reference>
<reference evidence="2" key="2">
    <citation type="submission" date="2023-04" db="EMBL/GenBank/DDBJ databases">
        <authorList>
            <person name="Bu L."/>
            <person name="Lu L."/>
            <person name="Laidemitt M.R."/>
            <person name="Zhang S.M."/>
            <person name="Mutuku M."/>
            <person name="Mkoji G."/>
            <person name="Steinauer M."/>
            <person name="Loker E.S."/>
        </authorList>
    </citation>
    <scope>NUCLEOTIDE SEQUENCE</scope>
    <source>
        <strain evidence="2">KasaAsao</strain>
        <tissue evidence="2">Whole Snail</tissue>
    </source>
</reference>
<protein>
    <submittedName>
        <fullName evidence="2">Cell wall integrity and stress response component 2</fullName>
    </submittedName>
</protein>
<dbReference type="EMBL" id="JASAOG010000006">
    <property type="protein sequence ID" value="KAK0067993.1"/>
    <property type="molecule type" value="Genomic_DNA"/>
</dbReference>
<proteinExistence type="predicted"/>
<dbReference type="Proteomes" id="UP001233172">
    <property type="component" value="Unassembled WGS sequence"/>
</dbReference>
<keyword evidence="1" id="KW-0812">Transmembrane</keyword>
<keyword evidence="3" id="KW-1185">Reference proteome</keyword>
<keyword evidence="1" id="KW-1133">Transmembrane helix</keyword>
<comment type="caution">
    <text evidence="2">The sequence shown here is derived from an EMBL/GenBank/DDBJ whole genome shotgun (WGS) entry which is preliminary data.</text>
</comment>
<evidence type="ECO:0000313" key="3">
    <source>
        <dbReference type="Proteomes" id="UP001233172"/>
    </source>
</evidence>
<keyword evidence="1" id="KW-0472">Membrane</keyword>
<organism evidence="2 3">
    <name type="scientific">Biomphalaria pfeifferi</name>
    <name type="common">Bloodfluke planorb</name>
    <name type="synonym">Freshwater snail</name>
    <dbReference type="NCBI Taxonomy" id="112525"/>
    <lineage>
        <taxon>Eukaryota</taxon>
        <taxon>Metazoa</taxon>
        <taxon>Spiralia</taxon>
        <taxon>Lophotrochozoa</taxon>
        <taxon>Mollusca</taxon>
        <taxon>Gastropoda</taxon>
        <taxon>Heterobranchia</taxon>
        <taxon>Euthyneura</taxon>
        <taxon>Panpulmonata</taxon>
        <taxon>Hygrophila</taxon>
        <taxon>Lymnaeoidea</taxon>
        <taxon>Planorbidae</taxon>
        <taxon>Biomphalaria</taxon>
    </lineage>
</organism>
<feature type="non-terminal residue" evidence="2">
    <location>
        <position position="1"/>
    </location>
</feature>
<name>A0AAD8C8J0_BIOPF</name>
<gene>
    <name evidence="2" type="ORF">Bpfe_002834</name>
</gene>
<sequence length="63" mass="7444">LPRPSDDKEIKIQQVIFMVELFAVLSLILWGISLFVEHIQLIIGYEKKKLEAKRDILFHQSHQ</sequence>